<accession>A0A1M6YPR1</accession>
<dbReference type="AlphaFoldDB" id="A0A1M6YPR1"/>
<dbReference type="SUPFAM" id="SSF46785">
    <property type="entry name" value="Winged helix' DNA-binding domain"/>
    <property type="match status" value="1"/>
</dbReference>
<proteinExistence type="predicted"/>
<dbReference type="InterPro" id="IPR036390">
    <property type="entry name" value="WH_DNA-bd_sf"/>
</dbReference>
<gene>
    <name evidence="1" type="ORF">SAMN05444342_3239</name>
</gene>
<protein>
    <submittedName>
        <fullName evidence="1">Uncharacterized protein</fullName>
    </submittedName>
</protein>
<organism evidence="1 2">
    <name type="scientific">Haladaptatus paucihalophilus DX253</name>
    <dbReference type="NCBI Taxonomy" id="797209"/>
    <lineage>
        <taxon>Archaea</taxon>
        <taxon>Methanobacteriati</taxon>
        <taxon>Methanobacteriota</taxon>
        <taxon>Stenosarchaea group</taxon>
        <taxon>Halobacteria</taxon>
        <taxon>Halobacteriales</taxon>
        <taxon>Haladaptataceae</taxon>
        <taxon>Haladaptatus</taxon>
    </lineage>
</organism>
<evidence type="ECO:0000313" key="2">
    <source>
        <dbReference type="Proteomes" id="UP000184203"/>
    </source>
</evidence>
<name>A0A1M6YPR1_HALPU</name>
<evidence type="ECO:0000313" key="1">
    <source>
        <dbReference type="EMBL" id="SHL20062.1"/>
    </source>
</evidence>
<reference evidence="2" key="1">
    <citation type="submission" date="2016-11" db="EMBL/GenBank/DDBJ databases">
        <authorList>
            <person name="Varghese N."/>
            <person name="Submissions S."/>
        </authorList>
    </citation>
    <scope>NUCLEOTIDE SEQUENCE [LARGE SCALE GENOMIC DNA]</scope>
    <source>
        <strain evidence="2">DX253</strain>
    </source>
</reference>
<dbReference type="EMBL" id="FRAN01000005">
    <property type="protein sequence ID" value="SHL20062.1"/>
    <property type="molecule type" value="Genomic_DNA"/>
</dbReference>
<dbReference type="Proteomes" id="UP000184203">
    <property type="component" value="Unassembled WGS sequence"/>
</dbReference>
<keyword evidence="2" id="KW-1185">Reference proteome</keyword>
<sequence length="109" mass="12537">MTSNEKLVCRKPVVVFAGHSGSNTTPQERFERLIELPPSAKLVYRVLTEDAPMTQQQVRTDALLPARTTRDALMKLKDENLVEERLYLPDARKRLYAPLEVERPDDETE</sequence>